<dbReference type="EMBL" id="VIKU02000003">
    <property type="protein sequence ID" value="NHF60044.1"/>
    <property type="molecule type" value="Genomic_DNA"/>
</dbReference>
<organism evidence="7 8">
    <name type="scientific">Pelagihabitans pacificus</name>
    <dbReference type="NCBI Taxonomy" id="2696054"/>
    <lineage>
        <taxon>Bacteria</taxon>
        <taxon>Pseudomonadati</taxon>
        <taxon>Bacteroidota</taxon>
        <taxon>Flavobacteriia</taxon>
        <taxon>Flavobacteriales</taxon>
        <taxon>Flavobacteriaceae</taxon>
        <taxon>Pelagihabitans</taxon>
    </lineage>
</organism>
<keyword evidence="5" id="KW-0175">Coiled coil</keyword>
<evidence type="ECO:0000256" key="5">
    <source>
        <dbReference type="SAM" id="Coils"/>
    </source>
</evidence>
<dbReference type="GO" id="GO:0016491">
    <property type="term" value="F:oxidoreductase activity"/>
    <property type="evidence" value="ECO:0007669"/>
    <property type="project" value="InterPro"/>
</dbReference>
<dbReference type="Gene3D" id="3.40.30.10">
    <property type="entry name" value="Glutaredoxin"/>
    <property type="match status" value="1"/>
</dbReference>
<dbReference type="PROSITE" id="PS51352">
    <property type="entry name" value="THIOREDOXIN_2"/>
    <property type="match status" value="1"/>
</dbReference>
<gene>
    <name evidence="7" type="ORF">FK220_011870</name>
</gene>
<keyword evidence="4" id="KW-0676">Redox-active center</keyword>
<evidence type="ECO:0000256" key="3">
    <source>
        <dbReference type="ARBA" id="ARBA00023157"/>
    </source>
</evidence>
<dbReference type="InterPro" id="IPR050553">
    <property type="entry name" value="Thioredoxin_ResA/DsbE_sf"/>
</dbReference>
<dbReference type="GO" id="GO:0016209">
    <property type="term" value="F:antioxidant activity"/>
    <property type="evidence" value="ECO:0007669"/>
    <property type="project" value="InterPro"/>
</dbReference>
<dbReference type="Pfam" id="PF14289">
    <property type="entry name" value="DUF4369"/>
    <property type="match status" value="1"/>
</dbReference>
<feature type="coiled-coil region" evidence="5">
    <location>
        <begin position="145"/>
        <end position="172"/>
    </location>
</feature>
<keyword evidence="8" id="KW-1185">Reference proteome</keyword>
<dbReference type="GO" id="GO:0017004">
    <property type="term" value="P:cytochrome complex assembly"/>
    <property type="evidence" value="ECO:0007669"/>
    <property type="project" value="UniProtKB-KW"/>
</dbReference>
<evidence type="ECO:0000259" key="6">
    <source>
        <dbReference type="PROSITE" id="PS51352"/>
    </source>
</evidence>
<comment type="caution">
    <text evidence="7">The sequence shown here is derived from an EMBL/GenBank/DDBJ whole genome shotgun (WGS) entry which is preliminary data.</text>
</comment>
<feature type="domain" description="Thioredoxin" evidence="6">
    <location>
        <begin position="238"/>
        <end position="376"/>
    </location>
</feature>
<evidence type="ECO:0000256" key="1">
    <source>
        <dbReference type="ARBA" id="ARBA00004196"/>
    </source>
</evidence>
<dbReference type="AlphaFoldDB" id="A0A967ATE1"/>
<keyword evidence="3" id="KW-1015">Disulfide bond</keyword>
<dbReference type="Pfam" id="PF00578">
    <property type="entry name" value="AhpC-TSA"/>
    <property type="match status" value="1"/>
</dbReference>
<keyword evidence="2" id="KW-0201">Cytochrome c-type biogenesis</keyword>
<evidence type="ECO:0000256" key="4">
    <source>
        <dbReference type="ARBA" id="ARBA00023284"/>
    </source>
</evidence>
<dbReference type="Proteomes" id="UP000707206">
    <property type="component" value="Unassembled WGS sequence"/>
</dbReference>
<evidence type="ECO:0000313" key="8">
    <source>
        <dbReference type="Proteomes" id="UP000707206"/>
    </source>
</evidence>
<dbReference type="InterPro" id="IPR036249">
    <property type="entry name" value="Thioredoxin-like_sf"/>
</dbReference>
<dbReference type="GO" id="GO:0030313">
    <property type="term" value="C:cell envelope"/>
    <property type="evidence" value="ECO:0007669"/>
    <property type="project" value="UniProtKB-SubCell"/>
</dbReference>
<name>A0A967ATE1_9FLAO</name>
<dbReference type="InterPro" id="IPR025380">
    <property type="entry name" value="DUF4369"/>
</dbReference>
<protein>
    <submittedName>
        <fullName evidence="7">AhpC/TSA family protein</fullName>
    </submittedName>
</protein>
<dbReference type="InterPro" id="IPR013766">
    <property type="entry name" value="Thioredoxin_domain"/>
</dbReference>
<sequence length="376" mass="41735">MKNSIVALGVIAVLFACNSKPDGYTVNGSLRGEVENGTKVYLKTIGDNNQPVDVDTTTVENGKFVFTGMAGIPEMHYLFIDQVQGNSALVLENGEIEWSAQKDSLNVAKIQGTPQNDIFADYLEKFQGISKRAQSIQEDMQKASTSRDDATLTALKEEMNELQEEYKNFDLTYIKEHPNGLISALLIDRALASRTIPTEEIQAMYDGLSPEIKETKAAKKVLEKLEEFRKKEETAKNTEIGATAPNFSAPDPNGNELSLESVKGKLTLVDFWAAWCRPCRAENPNIVKVYEKYHDKGFNVIGVSLDRKAEDWKKAIADDKLAWNQVSNLAYFNDPIAKLYNVDAIPAAFLLDENGVIVAKNLRGDALEETVSELLN</sequence>
<evidence type="ECO:0000313" key="7">
    <source>
        <dbReference type="EMBL" id="NHF60044.1"/>
    </source>
</evidence>
<dbReference type="SUPFAM" id="SSF52833">
    <property type="entry name" value="Thioredoxin-like"/>
    <property type="match status" value="1"/>
</dbReference>
<dbReference type="PANTHER" id="PTHR42852:SF6">
    <property type="entry name" value="THIOL:DISULFIDE INTERCHANGE PROTEIN DSBE"/>
    <property type="match status" value="1"/>
</dbReference>
<proteinExistence type="predicted"/>
<reference evidence="7" key="1">
    <citation type="submission" date="2019-07" db="EMBL/GenBank/DDBJ databases">
        <authorList>
            <person name="De-Chao Zhang Q."/>
        </authorList>
    </citation>
    <scope>NUCLEOTIDE SEQUENCE</scope>
    <source>
        <strain evidence="7">TP-CH-4</strain>
    </source>
</reference>
<dbReference type="InterPro" id="IPR000866">
    <property type="entry name" value="AhpC/TSA"/>
</dbReference>
<reference evidence="7" key="2">
    <citation type="submission" date="2020-03" db="EMBL/GenBank/DDBJ databases">
        <title>Flavobacteriaceae bacterium strain TP-CH-4, a member of the family Flavobacteriaceae isolated from a deep-sea seamount.</title>
        <authorList>
            <person name="Zhang D.-C."/>
        </authorList>
    </citation>
    <scope>NUCLEOTIDE SEQUENCE</scope>
    <source>
        <strain evidence="7">TP-CH-4</strain>
    </source>
</reference>
<dbReference type="PROSITE" id="PS51257">
    <property type="entry name" value="PROKAR_LIPOPROTEIN"/>
    <property type="match status" value="1"/>
</dbReference>
<evidence type="ECO:0000256" key="2">
    <source>
        <dbReference type="ARBA" id="ARBA00022748"/>
    </source>
</evidence>
<accession>A0A967ATE1</accession>
<dbReference type="RefSeq" id="WP_152574548.1">
    <property type="nucleotide sequence ID" value="NZ_VIKU02000003.1"/>
</dbReference>
<dbReference type="PANTHER" id="PTHR42852">
    <property type="entry name" value="THIOL:DISULFIDE INTERCHANGE PROTEIN DSBE"/>
    <property type="match status" value="1"/>
</dbReference>
<dbReference type="CDD" id="cd02966">
    <property type="entry name" value="TlpA_like_family"/>
    <property type="match status" value="1"/>
</dbReference>
<comment type="subcellular location">
    <subcellularLocation>
        <location evidence="1">Cell envelope</location>
    </subcellularLocation>
</comment>